<dbReference type="GO" id="GO:0005829">
    <property type="term" value="C:cytosol"/>
    <property type="evidence" value="ECO:0007669"/>
    <property type="project" value="TreeGrafter"/>
</dbReference>
<reference evidence="5 6" key="1">
    <citation type="submission" date="2019-07" db="EMBL/GenBank/DDBJ databases">
        <title>Whole genome shotgun sequence of Deinococcus cellulosilyticus NBRC 106333.</title>
        <authorList>
            <person name="Hosoyama A."/>
            <person name="Uohara A."/>
            <person name="Ohji S."/>
            <person name="Ichikawa N."/>
        </authorList>
    </citation>
    <scope>NUCLEOTIDE SEQUENCE [LARGE SCALE GENOMIC DNA]</scope>
    <source>
        <strain evidence="5 6">NBRC 106333</strain>
    </source>
</reference>
<organism evidence="5 6">
    <name type="scientific">Deinococcus cellulosilyticus (strain DSM 18568 / NBRC 106333 / KACC 11606 / 5516J-15)</name>
    <dbReference type="NCBI Taxonomy" id="1223518"/>
    <lineage>
        <taxon>Bacteria</taxon>
        <taxon>Thermotogati</taxon>
        <taxon>Deinococcota</taxon>
        <taxon>Deinococci</taxon>
        <taxon>Deinococcales</taxon>
        <taxon>Deinococcaceae</taxon>
        <taxon>Deinococcus</taxon>
    </lineage>
</organism>
<dbReference type="AlphaFoldDB" id="A0A511N9E7"/>
<sequence>MEYRQLGRTGLFVSPLTLGSMLYGTATDQAEVDRQVAKALEVGINSFDTANIYGKGKSEEALGKALKAQVDRDRIVLASKVHVSMDDSDPNARGNSRKHILQQVHASLKRLGTDHLDIYYIHRPSTTVPIDETLRALDDLIRLGMVRYIGTSSYAAWQVLESLWVSKELGLNRFVVEQSPYHLLDRSIERELLPMAQTYGLGVLAWSPLAGGFLTGKYRREQVRPEGSRFAELNGDWNRKHFIPQAFDVLEGLLPIAEELGCSLAQLTLAWCISQPGMTGAVIGAKSMEQLQEQLGALDLRLTPEIQARINQVAVPARTVVPYYLEDGFKDLRPHQYRW</sequence>
<dbReference type="EMBL" id="BJXB01000034">
    <property type="protein sequence ID" value="GEM49420.1"/>
    <property type="molecule type" value="Genomic_DNA"/>
</dbReference>
<feature type="domain" description="NADP-dependent oxidoreductase" evidence="4">
    <location>
        <begin position="15"/>
        <end position="313"/>
    </location>
</feature>
<name>A0A511N9E7_DEIC1</name>
<evidence type="ECO:0000313" key="6">
    <source>
        <dbReference type="Proteomes" id="UP000321306"/>
    </source>
</evidence>
<dbReference type="SUPFAM" id="SSF51430">
    <property type="entry name" value="NAD(P)-linked oxidoreductase"/>
    <property type="match status" value="1"/>
</dbReference>
<proteinExistence type="inferred from homology"/>
<dbReference type="OrthoDB" id="9773828at2"/>
<dbReference type="Proteomes" id="UP000321306">
    <property type="component" value="Unassembled WGS sequence"/>
</dbReference>
<evidence type="ECO:0000256" key="2">
    <source>
        <dbReference type="ARBA" id="ARBA00022857"/>
    </source>
</evidence>
<dbReference type="PANTHER" id="PTHR43364">
    <property type="entry name" value="NADH-SPECIFIC METHYLGLYOXAL REDUCTASE-RELATED"/>
    <property type="match status" value="1"/>
</dbReference>
<dbReference type="InterPro" id="IPR050523">
    <property type="entry name" value="AKR_Detox_Biosynth"/>
</dbReference>
<dbReference type="InterPro" id="IPR036812">
    <property type="entry name" value="NAD(P)_OxRdtase_dom_sf"/>
</dbReference>
<keyword evidence="2" id="KW-0521">NADP</keyword>
<protein>
    <submittedName>
        <fullName evidence="5">Aldo/keto reductase</fullName>
    </submittedName>
</protein>
<gene>
    <name evidence="5" type="ORF">DC3_50550</name>
</gene>
<dbReference type="PANTHER" id="PTHR43364:SF4">
    <property type="entry name" value="NAD(P)-LINKED OXIDOREDUCTASE SUPERFAMILY PROTEIN"/>
    <property type="match status" value="1"/>
</dbReference>
<evidence type="ECO:0000256" key="3">
    <source>
        <dbReference type="ARBA" id="ARBA00023002"/>
    </source>
</evidence>
<comment type="similarity">
    <text evidence="1">Belongs to the shaker potassium channel beta subunit family.</text>
</comment>
<keyword evidence="3" id="KW-0560">Oxidoreductase</keyword>
<comment type="caution">
    <text evidence="5">The sequence shown here is derived from an EMBL/GenBank/DDBJ whole genome shotgun (WGS) entry which is preliminary data.</text>
</comment>
<dbReference type="InterPro" id="IPR023210">
    <property type="entry name" value="NADP_OxRdtase_dom"/>
</dbReference>
<evidence type="ECO:0000313" key="5">
    <source>
        <dbReference type="EMBL" id="GEM49420.1"/>
    </source>
</evidence>
<dbReference type="Pfam" id="PF00248">
    <property type="entry name" value="Aldo_ket_red"/>
    <property type="match status" value="1"/>
</dbReference>
<dbReference type="RefSeq" id="WP_146889949.1">
    <property type="nucleotide sequence ID" value="NZ_BJXB01000034.1"/>
</dbReference>
<dbReference type="PRINTS" id="PR01577">
    <property type="entry name" value="KCNABCHANNEL"/>
</dbReference>
<keyword evidence="6" id="KW-1185">Reference proteome</keyword>
<dbReference type="GO" id="GO:0016491">
    <property type="term" value="F:oxidoreductase activity"/>
    <property type="evidence" value="ECO:0007669"/>
    <property type="project" value="UniProtKB-KW"/>
</dbReference>
<evidence type="ECO:0000256" key="1">
    <source>
        <dbReference type="ARBA" id="ARBA00006515"/>
    </source>
</evidence>
<dbReference type="Gene3D" id="3.20.20.100">
    <property type="entry name" value="NADP-dependent oxidoreductase domain"/>
    <property type="match status" value="1"/>
</dbReference>
<evidence type="ECO:0000259" key="4">
    <source>
        <dbReference type="Pfam" id="PF00248"/>
    </source>
</evidence>
<dbReference type="FunFam" id="3.20.20.100:FF:000004">
    <property type="entry name" value="Oxidoreductase, aldo/keto reductase"/>
    <property type="match status" value="1"/>
</dbReference>
<dbReference type="InterPro" id="IPR005399">
    <property type="entry name" value="K_chnl_volt-dep_bsu_KCNAB-rel"/>
</dbReference>
<accession>A0A511N9E7</accession>